<sequence length="168" mass="17229">MSEPRHPDDLPPAPDRTSWIVAGFAAALHLALVVAVFGFVSLLSETDVVTDPAVGVLVAPVAVGASTLAVLVVLGLRLRRPDRMAATVALSAAGAWLAFAVVATVGHILRTTGNVLESVLFGLGLGGGWVGLAVAASGAIVAVAAVLVARGRRGGMARPRWPWERDDE</sequence>
<proteinExistence type="predicted"/>
<keyword evidence="3" id="KW-1185">Reference proteome</keyword>
<keyword evidence="1" id="KW-1133">Transmembrane helix</keyword>
<evidence type="ECO:0000313" key="3">
    <source>
        <dbReference type="Proteomes" id="UP000291259"/>
    </source>
</evidence>
<dbReference type="Pfam" id="PF19616">
    <property type="entry name" value="DUF6121"/>
    <property type="match status" value="1"/>
</dbReference>
<dbReference type="AlphaFoldDB" id="A0A4P6FAC2"/>
<gene>
    <name evidence="2" type="ORF">ET445_07105</name>
</gene>
<dbReference type="RefSeq" id="WP_129190128.1">
    <property type="nucleotide sequence ID" value="NZ_CP035491.1"/>
</dbReference>
<feature type="transmembrane region" description="Helical" evidence="1">
    <location>
        <begin position="129"/>
        <end position="149"/>
    </location>
</feature>
<feature type="transmembrane region" description="Helical" evidence="1">
    <location>
        <begin position="20"/>
        <end position="42"/>
    </location>
</feature>
<keyword evidence="1" id="KW-0472">Membrane</keyword>
<keyword evidence="1" id="KW-0812">Transmembrane</keyword>
<feature type="transmembrane region" description="Helical" evidence="1">
    <location>
        <begin position="88"/>
        <end position="109"/>
    </location>
</feature>
<dbReference type="InterPro" id="IPR046124">
    <property type="entry name" value="DUF6121"/>
</dbReference>
<dbReference type="KEGG" id="agf:ET445_07105"/>
<evidence type="ECO:0000313" key="2">
    <source>
        <dbReference type="EMBL" id="QAY73150.1"/>
    </source>
</evidence>
<evidence type="ECO:0000256" key="1">
    <source>
        <dbReference type="SAM" id="Phobius"/>
    </source>
</evidence>
<accession>A0A4P6FAC2</accession>
<dbReference type="Proteomes" id="UP000291259">
    <property type="component" value="Chromosome"/>
</dbReference>
<organism evidence="2 3">
    <name type="scientific">Agromyces protaetiae</name>
    <dbReference type="NCBI Taxonomy" id="2509455"/>
    <lineage>
        <taxon>Bacteria</taxon>
        <taxon>Bacillati</taxon>
        <taxon>Actinomycetota</taxon>
        <taxon>Actinomycetes</taxon>
        <taxon>Micrococcales</taxon>
        <taxon>Microbacteriaceae</taxon>
        <taxon>Agromyces</taxon>
    </lineage>
</organism>
<dbReference type="EMBL" id="CP035491">
    <property type="protein sequence ID" value="QAY73150.1"/>
    <property type="molecule type" value="Genomic_DNA"/>
</dbReference>
<reference evidence="2 3" key="1">
    <citation type="submission" date="2019-01" db="EMBL/GenBank/DDBJ databases">
        <title>Genome sequencing of strain FW100M-8.</title>
        <authorList>
            <person name="Heo J."/>
            <person name="Kim S.-J."/>
            <person name="Kim J.-S."/>
            <person name="Hong S.-B."/>
            <person name="Kwon S.-W."/>
        </authorList>
    </citation>
    <scope>NUCLEOTIDE SEQUENCE [LARGE SCALE GENOMIC DNA]</scope>
    <source>
        <strain evidence="2 3">FW100M-8</strain>
    </source>
</reference>
<feature type="transmembrane region" description="Helical" evidence="1">
    <location>
        <begin position="54"/>
        <end position="76"/>
    </location>
</feature>
<name>A0A4P6FAC2_9MICO</name>
<protein>
    <submittedName>
        <fullName evidence="2">Uncharacterized protein</fullName>
    </submittedName>
</protein>